<dbReference type="Gene3D" id="1.10.10.10">
    <property type="entry name" value="Winged helix-like DNA-binding domain superfamily/Winged helix DNA-binding domain"/>
    <property type="match status" value="1"/>
</dbReference>
<sequence length="126" mass="13007">MDAPVDLPVADPDDPRPPYEQLRAAIAARAADGRLAPGTRMPTVRGLAADQGLAVNTVARVYRELEADGVVVTEGRRGTFVARSSGGIDLAAAVAAYVAAARRAGVGADEAAALVARTWNDPEATR</sequence>
<protein>
    <submittedName>
        <fullName evidence="5">GntR family transcriptional regulator</fullName>
    </submittedName>
</protein>
<keyword evidence="2" id="KW-0238">DNA-binding</keyword>
<name>A0ABN2PS79_9ACTN</name>
<gene>
    <name evidence="5" type="ORF">GCM10009737_31280</name>
</gene>
<proteinExistence type="predicted"/>
<dbReference type="Proteomes" id="UP001501612">
    <property type="component" value="Unassembled WGS sequence"/>
</dbReference>
<keyword evidence="1" id="KW-0805">Transcription regulation</keyword>
<accession>A0ABN2PS79</accession>
<dbReference type="SMART" id="SM00345">
    <property type="entry name" value="HTH_GNTR"/>
    <property type="match status" value="1"/>
</dbReference>
<dbReference type="PANTHER" id="PTHR38445">
    <property type="entry name" value="HTH-TYPE TRANSCRIPTIONAL REPRESSOR YTRA"/>
    <property type="match status" value="1"/>
</dbReference>
<evidence type="ECO:0000256" key="3">
    <source>
        <dbReference type="ARBA" id="ARBA00023163"/>
    </source>
</evidence>
<dbReference type="SUPFAM" id="SSF46785">
    <property type="entry name" value="Winged helix' DNA-binding domain"/>
    <property type="match status" value="1"/>
</dbReference>
<evidence type="ECO:0000259" key="4">
    <source>
        <dbReference type="PROSITE" id="PS50949"/>
    </source>
</evidence>
<comment type="caution">
    <text evidence="5">The sequence shown here is derived from an EMBL/GenBank/DDBJ whole genome shotgun (WGS) entry which is preliminary data.</text>
</comment>
<dbReference type="Pfam" id="PF00392">
    <property type="entry name" value="GntR"/>
    <property type="match status" value="1"/>
</dbReference>
<dbReference type="InterPro" id="IPR036388">
    <property type="entry name" value="WH-like_DNA-bd_sf"/>
</dbReference>
<dbReference type="RefSeq" id="WP_344008535.1">
    <property type="nucleotide sequence ID" value="NZ_BAAAMY010000007.1"/>
</dbReference>
<keyword evidence="6" id="KW-1185">Reference proteome</keyword>
<dbReference type="EMBL" id="BAAAMY010000007">
    <property type="protein sequence ID" value="GAA1927189.1"/>
    <property type="molecule type" value="Genomic_DNA"/>
</dbReference>
<feature type="domain" description="HTH gntR-type" evidence="4">
    <location>
        <begin position="16"/>
        <end position="84"/>
    </location>
</feature>
<keyword evidence="3" id="KW-0804">Transcription</keyword>
<evidence type="ECO:0000256" key="1">
    <source>
        <dbReference type="ARBA" id="ARBA00023015"/>
    </source>
</evidence>
<reference evidence="5 6" key="1">
    <citation type="journal article" date="2019" name="Int. J. Syst. Evol. Microbiol.">
        <title>The Global Catalogue of Microorganisms (GCM) 10K type strain sequencing project: providing services to taxonomists for standard genome sequencing and annotation.</title>
        <authorList>
            <consortium name="The Broad Institute Genomics Platform"/>
            <consortium name="The Broad Institute Genome Sequencing Center for Infectious Disease"/>
            <person name="Wu L."/>
            <person name="Ma J."/>
        </authorList>
    </citation>
    <scope>NUCLEOTIDE SEQUENCE [LARGE SCALE GENOMIC DNA]</scope>
    <source>
        <strain evidence="5 6">JCM 14046</strain>
    </source>
</reference>
<evidence type="ECO:0000313" key="5">
    <source>
        <dbReference type="EMBL" id="GAA1927189.1"/>
    </source>
</evidence>
<organism evidence="5 6">
    <name type="scientific">Nocardioides lentus</name>
    <dbReference type="NCBI Taxonomy" id="338077"/>
    <lineage>
        <taxon>Bacteria</taxon>
        <taxon>Bacillati</taxon>
        <taxon>Actinomycetota</taxon>
        <taxon>Actinomycetes</taxon>
        <taxon>Propionibacteriales</taxon>
        <taxon>Nocardioidaceae</taxon>
        <taxon>Nocardioides</taxon>
    </lineage>
</organism>
<dbReference type="InterPro" id="IPR000524">
    <property type="entry name" value="Tscrpt_reg_HTH_GntR"/>
</dbReference>
<dbReference type="CDD" id="cd07377">
    <property type="entry name" value="WHTH_GntR"/>
    <property type="match status" value="1"/>
</dbReference>
<dbReference type="PANTHER" id="PTHR38445:SF9">
    <property type="entry name" value="HTH-TYPE TRANSCRIPTIONAL REPRESSOR YTRA"/>
    <property type="match status" value="1"/>
</dbReference>
<dbReference type="InterPro" id="IPR036390">
    <property type="entry name" value="WH_DNA-bd_sf"/>
</dbReference>
<evidence type="ECO:0000256" key="2">
    <source>
        <dbReference type="ARBA" id="ARBA00023125"/>
    </source>
</evidence>
<dbReference type="PROSITE" id="PS50949">
    <property type="entry name" value="HTH_GNTR"/>
    <property type="match status" value="1"/>
</dbReference>
<evidence type="ECO:0000313" key="6">
    <source>
        <dbReference type="Proteomes" id="UP001501612"/>
    </source>
</evidence>